<dbReference type="PANTHER" id="PTHR30461:SF23">
    <property type="entry name" value="DNA RECOMBINASE-RELATED"/>
    <property type="match status" value="1"/>
</dbReference>
<organism evidence="4 5">
    <name type="scientific">Collinsella tanakaei</name>
    <dbReference type="NCBI Taxonomy" id="626935"/>
    <lineage>
        <taxon>Bacteria</taxon>
        <taxon>Bacillati</taxon>
        <taxon>Actinomycetota</taxon>
        <taxon>Coriobacteriia</taxon>
        <taxon>Coriobacteriales</taxon>
        <taxon>Coriobacteriaceae</taxon>
        <taxon>Collinsella</taxon>
    </lineage>
</organism>
<proteinExistence type="predicted"/>
<dbReference type="Proteomes" id="UP000260943">
    <property type="component" value="Unassembled WGS sequence"/>
</dbReference>
<feature type="domain" description="Resolvase/invertase-type recombinase catalytic" evidence="2">
    <location>
        <begin position="25"/>
        <end position="173"/>
    </location>
</feature>
<evidence type="ECO:0000313" key="4">
    <source>
        <dbReference type="EMBL" id="RGL11092.1"/>
    </source>
</evidence>
<dbReference type="SMART" id="SM00857">
    <property type="entry name" value="Resolvase"/>
    <property type="match status" value="1"/>
</dbReference>
<evidence type="ECO:0000259" key="3">
    <source>
        <dbReference type="PROSITE" id="PS51737"/>
    </source>
</evidence>
<dbReference type="EMBL" id="QSRJ01000003">
    <property type="protein sequence ID" value="RGL11092.1"/>
    <property type="molecule type" value="Genomic_DNA"/>
</dbReference>
<feature type="domain" description="Recombinase" evidence="3">
    <location>
        <begin position="177"/>
        <end position="280"/>
    </location>
</feature>
<dbReference type="Pfam" id="PF00239">
    <property type="entry name" value="Resolvase"/>
    <property type="match status" value="1"/>
</dbReference>
<dbReference type="AlphaFoldDB" id="A0A3E4QV90"/>
<dbReference type="InterPro" id="IPR011109">
    <property type="entry name" value="DNA_bind_recombinase_dom"/>
</dbReference>
<reference evidence="4 5" key="1">
    <citation type="submission" date="2018-08" db="EMBL/GenBank/DDBJ databases">
        <title>A genome reference for cultivated species of the human gut microbiota.</title>
        <authorList>
            <person name="Zou Y."/>
            <person name="Xue W."/>
            <person name="Luo G."/>
        </authorList>
    </citation>
    <scope>NUCLEOTIDE SEQUENCE [LARGE SCALE GENOMIC DNA]</scope>
    <source>
        <strain evidence="4 5">TF08-14</strain>
    </source>
</reference>
<dbReference type="PROSITE" id="PS51736">
    <property type="entry name" value="RECOMBINASES_3"/>
    <property type="match status" value="1"/>
</dbReference>
<dbReference type="PROSITE" id="PS51737">
    <property type="entry name" value="RECOMBINASE_DNA_BIND"/>
    <property type="match status" value="1"/>
</dbReference>
<dbReference type="Pfam" id="PF07508">
    <property type="entry name" value="Recombinase"/>
    <property type="match status" value="1"/>
</dbReference>
<dbReference type="Gene3D" id="3.90.1750.20">
    <property type="entry name" value="Putative Large Serine Recombinase, Chain B, Domain 2"/>
    <property type="match status" value="1"/>
</dbReference>
<dbReference type="GO" id="GO:0000150">
    <property type="term" value="F:DNA strand exchange activity"/>
    <property type="evidence" value="ECO:0007669"/>
    <property type="project" value="InterPro"/>
</dbReference>
<evidence type="ECO:0000259" key="2">
    <source>
        <dbReference type="PROSITE" id="PS51736"/>
    </source>
</evidence>
<comment type="caution">
    <text evidence="4">The sequence shown here is derived from an EMBL/GenBank/DDBJ whole genome shotgun (WGS) entry which is preliminary data.</text>
</comment>
<dbReference type="InterPro" id="IPR050639">
    <property type="entry name" value="SSR_resolvase"/>
</dbReference>
<evidence type="ECO:0000256" key="1">
    <source>
        <dbReference type="SAM" id="MobiDB-lite"/>
    </source>
</evidence>
<dbReference type="Gene3D" id="3.40.50.1390">
    <property type="entry name" value="Resolvase, N-terminal catalytic domain"/>
    <property type="match status" value="1"/>
</dbReference>
<dbReference type="InterPro" id="IPR036162">
    <property type="entry name" value="Resolvase-like_N_sf"/>
</dbReference>
<feature type="compositionally biased region" description="Polar residues" evidence="1">
    <location>
        <begin position="500"/>
        <end position="516"/>
    </location>
</feature>
<name>A0A3E4QV90_9ACTN</name>
<dbReference type="InterPro" id="IPR038109">
    <property type="entry name" value="DNA_bind_recomb_sf"/>
</dbReference>
<evidence type="ECO:0000313" key="5">
    <source>
        <dbReference type="Proteomes" id="UP000260943"/>
    </source>
</evidence>
<dbReference type="PANTHER" id="PTHR30461">
    <property type="entry name" value="DNA-INVERTASE FROM LAMBDOID PROPHAGE"/>
    <property type="match status" value="1"/>
</dbReference>
<accession>A0A3E4QV90</accession>
<dbReference type="InterPro" id="IPR006119">
    <property type="entry name" value="Resolv_N"/>
</dbReference>
<feature type="region of interest" description="Disordered" evidence="1">
    <location>
        <begin position="471"/>
        <end position="527"/>
    </location>
</feature>
<gene>
    <name evidence="4" type="ORF">DXC81_02895</name>
</gene>
<protein>
    <submittedName>
        <fullName evidence="4">Recombinase family protein</fullName>
    </submittedName>
</protein>
<dbReference type="SUPFAM" id="SSF53041">
    <property type="entry name" value="Resolvase-like"/>
    <property type="match status" value="1"/>
</dbReference>
<dbReference type="GO" id="GO:0003677">
    <property type="term" value="F:DNA binding"/>
    <property type="evidence" value="ECO:0007669"/>
    <property type="project" value="InterPro"/>
</dbReference>
<sequence>MGGNPARGREEIPSHEGRRDYYMANAVIYARYSSHNQRDESIEDQVRVCRDAAGRAGDRVVRVYADRAISGTSTDKRAAFAEMVADSASGGWERVYVYKTDRFARNRYDSAMYKAKLKKNGVKVVSATESIQDGPDGILLEALLEGMAEYYSANLAQNVRRGMEGNALKCMHNGIDVFGYDRVEGGGYSVNETEAAAVREAFEAYSGGASMTEVVGLLSGYRTKRGGPITIQRVSKMLRNEKYAGVYIFKDVRVEGGMPAIVDRGLFDRVQRSLARRMRKRRGVVDYVLSGKLFDSEGNRYHGRSGHGKSGKKYPYYRCEETRHQMPKDEIEGSVAAAVRDFLGSGDVAWEVADLVLAEQEEALVDDLAAMDAMRDRIAAIGRERARLVDLAAKVGAGDDIVAKLRELEDEAASLAVELAEMERGTPVFERDQIAFWVREIAGTADPMEVVRTFVRRVVLDRARGEMRVEFSVGGPGDPDDPGSPRGCSREYLWPHSPENGRTPSSETETGGSRTYQMAGAEGFEPP</sequence>
<dbReference type="CDD" id="cd00338">
    <property type="entry name" value="Ser_Recombinase"/>
    <property type="match status" value="1"/>
</dbReference>